<feature type="non-terminal residue" evidence="1">
    <location>
        <position position="1928"/>
    </location>
</feature>
<evidence type="ECO:0000313" key="1">
    <source>
        <dbReference type="EMBL" id="CAB5502551.1"/>
    </source>
</evidence>
<reference evidence="1" key="1">
    <citation type="submission" date="2020-05" db="EMBL/GenBank/DDBJ databases">
        <authorList>
            <person name="Petersen J."/>
            <person name="Sayavedra L."/>
        </authorList>
    </citation>
    <scope>NUCLEOTIDE SEQUENCE</scope>
    <source>
        <strain evidence="1">B azoricus SOX Menez Gwen</strain>
    </source>
</reference>
<proteinExistence type="predicted"/>
<name>A0ACA8ZUI8_9GAMM</name>
<feature type="non-terminal residue" evidence="1">
    <location>
        <position position="1"/>
    </location>
</feature>
<evidence type="ECO:0000313" key="2">
    <source>
        <dbReference type="Proteomes" id="UP000635628"/>
    </source>
</evidence>
<sequence length="1928" mass="218714">RKGDMQINPDGTKTMETGSEKMIYQWNDDLNIVTQQTEESKRVGEILKGLKLGCVSSKDSSDDDIPDTLTSDQIDAKSIGSGSFKTAYNFKNQPGLLVLLLASEHEVIKIEEEMRWLDQLDSLGMKTPKRYKQITFIKKSKSKFKPDVEQHGLVVQKIEGAQDIRLRRRAAYAGSLSKVLNNSNNQTLKDVKRLQKIFTKNPNLFVADFQGLVAEDGQLYIIDPQGVDMNAEKMRNSIHLDVLQSFEQHILKRHQRFTDKALNHIAYIDKELWKSYSDTQKQQILSDTRKNNNKIIVIYDFKTGKKEVAHQPSNAQELDFDTIEVITRDNQNQGVNLKEKCLDFIKQKGWVKTKDFVFRVNIAEEYEALNLKSNGKNKHNIILSIGEDKITIDAAKALFNKHPDTSIIVTLDEQGELVFPEGETFSPDSSVRLNIVGHPENLGKVSATKLADYTDTLMQRYHVDSVDSPAYLNRVAIVGCDNGMLSENYAKQLYTREYLRGASVTGRLGDIHVNEDGSKTMNDKDQKIIHRWDYLHERTTWTTESSANISKVLDHLKLGLGDKTTSNIPDSLTHEDIGKPINEGTTKTAYTLKNHPDLLFLQLNENPEANDNIEQLKNEVEWINKFREMGVKTPKYFKTLSVIGEDAQEHHGILVERIHDSLTTKLGLALPPGERITHKTLADIQNLLQQFEQHSNLSIGDFQMLLGRDGQLYVIDPLNAYSPSSETLQPFSQQTRQDNIKDLKEWREASLNTLKAFDQTQGMHAILVDKTMLESDPAFEKSLLNKAKKQQDLVVMSYDSDGTTQVLYAPKSDYEINSIEVMVDKNNHFMSEERMSDLIKDTPQVSDDMIFRHTLKKDFSNYRSNIIVQNGNSDIAIKAAQDLANKHPDNSIIVRFDADGNLITLTDGIYTPKGNVRLSFVDHGADLSKEGAQSLADKVKILQQTYGNDSTDIGRIALVGCNTDGIDQNLTQDFAKAIYNDTPELKTAEITGRKGNMQINPDGTKTMETGSEKMIYRWNGDLNIITQQTEESKRAGEVLENLKLGCVSSKGSSDTDIDVIDIDNIPDTLTNAQVDLNDAVGAGSFKTAYNFKNRPDLLVLLVESYSQSNDIENEVMCLEQLEVLGMKTPERYKQITFVDQSTPNFNTEQRGLVVQKIKGAQDIRLEQKPLIHPQSKVLDNSNNKTLKDIKNLQKIFAKNPHLYVQDFQGLVAEDGQLYVIDPQNVNMHADSKHNSTLLSALQGFEQDILKRHKRFTGKALNHITYIDDRLWKSYSDTRKQQMLNDLQKKDNKAFVVYNFVTGEKEVLHKPSDIQNVNFNTIEVITQDNQNQNVDLRKECVDFTNQQSWAKSRDFVFRVNTSEDYEALNLKSNDKNKHNIIVSIGNDKITRDAATSLFNKHPDTSVLVTINEQGDLVFPGGEAFTPDASVRLNIVGHSEKLEEVGAQQLAIYTDSLMRYYNINSTDNSSYLNRAALMGCKNQALSESYANQLYTRKYLRGTSVTGRLGDMHINKDGSKVMSDKDQKIIHRWNYKFEKSTWTTESSKNVGDVLDSLKLGLDNKTTPDSLMHTDIGKSIGHGSTKTAYTLKDHPDLLFLQLDESLENAHSVRQLKNEIEWINKFRELGIKTPKYFKVVSMIDGDDQEHQGILVERIHNSTMVRPGRLSVPEERVTHKTLSDIQNLLQKFDQHPNLGIDDLQMLLGRDGQLYVIDPLNINSPSSESLSYFSQEEREENIENLREWRDTSLSVLEEFNQNKGMNAIFVSKEMLGDDPKFEQSLLEKARKQQDLVIMSYDLAKDTTQVLYEPKTSYKIDRIEVMVDENNRFIDEYQMDDFVRQDSKMSSDMVFRHALKKDFSNYRSNIIVQNGNSDIAIKAAQDLASKHPNSSIIVRFDADGNLITLTDGIYTPKGNVRLSFVDHGADLSKEGA</sequence>
<dbReference type="Proteomes" id="UP000635628">
    <property type="component" value="Unassembled WGS sequence"/>
</dbReference>
<keyword evidence="2" id="KW-1185">Reference proteome</keyword>
<accession>A0ACA8ZUI8</accession>
<comment type="caution">
    <text evidence="1">The sequence shown here is derived from an EMBL/GenBank/DDBJ whole genome shotgun (WGS) entry which is preliminary data.</text>
</comment>
<organism evidence="1 2">
    <name type="scientific">Bathymodiolus azoricus thioautotrophic gill symbiont</name>
    <dbReference type="NCBI Taxonomy" id="235205"/>
    <lineage>
        <taxon>Bacteria</taxon>
        <taxon>Pseudomonadati</taxon>
        <taxon>Pseudomonadota</taxon>
        <taxon>Gammaproteobacteria</taxon>
        <taxon>sulfur-oxidizing symbionts</taxon>
    </lineage>
</organism>
<dbReference type="EMBL" id="CAESAP020000215">
    <property type="protein sequence ID" value="CAB5502551.1"/>
    <property type="molecule type" value="Genomic_DNA"/>
</dbReference>
<gene>
    <name evidence="1" type="ORF">AZO1586R_1446</name>
</gene>
<protein>
    <submittedName>
        <fullName evidence="1">Uncharacterized protein</fullName>
    </submittedName>
</protein>